<comment type="caution">
    <text evidence="2">The sequence shown here is derived from an EMBL/GenBank/DDBJ whole genome shotgun (WGS) entry which is preliminary data.</text>
</comment>
<organism evidence="2 3">
    <name type="scientific">Mucuna pruriens</name>
    <name type="common">Velvet bean</name>
    <name type="synonym">Dolichos pruriens</name>
    <dbReference type="NCBI Taxonomy" id="157652"/>
    <lineage>
        <taxon>Eukaryota</taxon>
        <taxon>Viridiplantae</taxon>
        <taxon>Streptophyta</taxon>
        <taxon>Embryophyta</taxon>
        <taxon>Tracheophyta</taxon>
        <taxon>Spermatophyta</taxon>
        <taxon>Magnoliopsida</taxon>
        <taxon>eudicotyledons</taxon>
        <taxon>Gunneridae</taxon>
        <taxon>Pentapetalae</taxon>
        <taxon>rosids</taxon>
        <taxon>fabids</taxon>
        <taxon>Fabales</taxon>
        <taxon>Fabaceae</taxon>
        <taxon>Papilionoideae</taxon>
        <taxon>50 kb inversion clade</taxon>
        <taxon>NPAAA clade</taxon>
        <taxon>indigoferoid/millettioid clade</taxon>
        <taxon>Phaseoleae</taxon>
        <taxon>Mucuna</taxon>
    </lineage>
</organism>
<proteinExistence type="predicted"/>
<name>A0A371E6L3_MUCPR</name>
<feature type="chain" id="PRO_5017035762" evidence="1">
    <location>
        <begin position="17"/>
        <end position="104"/>
    </location>
</feature>
<feature type="signal peptide" evidence="1">
    <location>
        <begin position="1"/>
        <end position="16"/>
    </location>
</feature>
<evidence type="ECO:0000256" key="1">
    <source>
        <dbReference type="SAM" id="SignalP"/>
    </source>
</evidence>
<gene>
    <name evidence="2" type="ORF">CR513_60078</name>
</gene>
<accession>A0A371E6L3</accession>
<keyword evidence="3" id="KW-1185">Reference proteome</keyword>
<evidence type="ECO:0000313" key="3">
    <source>
        <dbReference type="Proteomes" id="UP000257109"/>
    </source>
</evidence>
<dbReference type="AlphaFoldDB" id="A0A371E6L3"/>
<keyword evidence="1" id="KW-0732">Signal</keyword>
<dbReference type="Proteomes" id="UP000257109">
    <property type="component" value="Unassembled WGS sequence"/>
</dbReference>
<protein>
    <submittedName>
        <fullName evidence="2">Uncharacterized protein</fullName>
    </submittedName>
</protein>
<feature type="non-terminal residue" evidence="2">
    <location>
        <position position="1"/>
    </location>
</feature>
<reference evidence="2" key="1">
    <citation type="submission" date="2018-05" db="EMBL/GenBank/DDBJ databases">
        <title>Draft genome of Mucuna pruriens seed.</title>
        <authorList>
            <person name="Nnadi N.E."/>
            <person name="Vos R."/>
            <person name="Hasami M.H."/>
            <person name="Devisetty U.K."/>
            <person name="Aguiy J.C."/>
        </authorList>
    </citation>
    <scope>NUCLEOTIDE SEQUENCE [LARGE SCALE GENOMIC DNA]</scope>
    <source>
        <strain evidence="2">JCA_2017</strain>
    </source>
</reference>
<sequence length="104" mass="12292">MWQAWLISILYAYAHGTIMEGEIEVLIVHIDYQNVVKKAWKQKHGRSVIAPDNMHEASIQFNQEDIFSNIFRRKIEFEAKLKRIQCILERVDVLALVILEQQLQ</sequence>
<dbReference type="EMBL" id="QJKJ01015992">
    <property type="protein sequence ID" value="RDX61671.1"/>
    <property type="molecule type" value="Genomic_DNA"/>
</dbReference>
<evidence type="ECO:0000313" key="2">
    <source>
        <dbReference type="EMBL" id="RDX61671.1"/>
    </source>
</evidence>